<accession>A0A382G7X5</accession>
<keyword evidence="1" id="KW-1133">Transmembrane helix</keyword>
<dbReference type="AlphaFoldDB" id="A0A382G7X5"/>
<keyword evidence="1" id="KW-0812">Transmembrane</keyword>
<reference evidence="2" key="1">
    <citation type="submission" date="2018-05" db="EMBL/GenBank/DDBJ databases">
        <authorList>
            <person name="Lanie J.A."/>
            <person name="Ng W.-L."/>
            <person name="Kazmierczak K.M."/>
            <person name="Andrzejewski T.M."/>
            <person name="Davidsen T.M."/>
            <person name="Wayne K.J."/>
            <person name="Tettelin H."/>
            <person name="Glass J.I."/>
            <person name="Rusch D."/>
            <person name="Podicherti R."/>
            <person name="Tsui H.-C.T."/>
            <person name="Winkler M.E."/>
        </authorList>
    </citation>
    <scope>NUCLEOTIDE SEQUENCE</scope>
</reference>
<protein>
    <recommendedName>
        <fullName evidence="3">ABC3 transporter permease protein domain-containing protein</fullName>
    </recommendedName>
</protein>
<name>A0A382G7X5_9ZZZZ</name>
<feature type="transmembrane region" description="Helical" evidence="1">
    <location>
        <begin position="32"/>
        <end position="54"/>
    </location>
</feature>
<gene>
    <name evidence="2" type="ORF">METZ01_LOCUS224220</name>
</gene>
<feature type="transmembrane region" description="Helical" evidence="1">
    <location>
        <begin position="122"/>
        <end position="149"/>
    </location>
</feature>
<feature type="transmembrane region" description="Helical" evidence="1">
    <location>
        <begin position="75"/>
        <end position="102"/>
    </location>
</feature>
<sequence>LNKRYPRTLVASRLGRTVDEFNRLLTLARVPLFLYLSLVVVVVLYFLVLIAGFLGRSQAEEVSLLRSRGASASQVTGVLTLAEGVVALVAMAGGPFLAWVIVKSLLLDSIDPASNSETPIPLGLAADMFLMGALGGVIALLTLVAASVGRARLGALEYLLSKARPPTVSFAHRYHLDILLVLVVVVIWYQVGVREGFVAEEQESQGLNVDPTLVLGPMIGLSSAAILLLRGFPWLVRVLSWVGTRVGPAWFHYALLKLSRDPIPHGSLVIILMLAAALGVFGSTFQSSLSQSQGDQARYRVGGEMVVRGSGLPLDAPMILEKIPGVSAVSPVLRDSVTTVDGRLGDRVQLLAVDSRTVAENSWFRKDFFPGGLREVGKLLRPRNIPVSLAGTGIPLPEDTVSLGVWVDSSELSGLDITAGIIMRIRIMAGAGHYRTISMGNVLQPFDPDIPGAEEDNGRWRLFTGEFPSTEARGSFPLELVSVYFTSAAIQFPEGALRLDDI</sequence>
<organism evidence="2">
    <name type="scientific">marine metagenome</name>
    <dbReference type="NCBI Taxonomy" id="408172"/>
    <lineage>
        <taxon>unclassified sequences</taxon>
        <taxon>metagenomes</taxon>
        <taxon>ecological metagenomes</taxon>
    </lineage>
</organism>
<evidence type="ECO:0000256" key="1">
    <source>
        <dbReference type="SAM" id="Phobius"/>
    </source>
</evidence>
<keyword evidence="1" id="KW-0472">Membrane</keyword>
<feature type="non-terminal residue" evidence="2">
    <location>
        <position position="502"/>
    </location>
</feature>
<evidence type="ECO:0000313" key="2">
    <source>
        <dbReference type="EMBL" id="SVB71366.1"/>
    </source>
</evidence>
<feature type="non-terminal residue" evidence="2">
    <location>
        <position position="1"/>
    </location>
</feature>
<feature type="transmembrane region" description="Helical" evidence="1">
    <location>
        <begin position="265"/>
        <end position="285"/>
    </location>
</feature>
<feature type="transmembrane region" description="Helical" evidence="1">
    <location>
        <begin position="211"/>
        <end position="229"/>
    </location>
</feature>
<dbReference type="EMBL" id="UINC01054077">
    <property type="protein sequence ID" value="SVB71366.1"/>
    <property type="molecule type" value="Genomic_DNA"/>
</dbReference>
<proteinExistence type="predicted"/>
<evidence type="ECO:0008006" key="3">
    <source>
        <dbReference type="Google" id="ProtNLM"/>
    </source>
</evidence>
<feature type="transmembrane region" description="Helical" evidence="1">
    <location>
        <begin position="170"/>
        <end position="191"/>
    </location>
</feature>